<keyword evidence="3" id="KW-1185">Reference proteome</keyword>
<reference evidence="2 3" key="1">
    <citation type="submission" date="2020-09" db="EMBL/GenBank/DDBJ databases">
        <title>Diversity and distribution of actinomycetes associated with coral in the coast of Hainan.</title>
        <authorList>
            <person name="Li F."/>
        </authorList>
    </citation>
    <scope>NUCLEOTIDE SEQUENCE [LARGE SCALE GENOMIC DNA]</scope>
    <source>
        <strain evidence="2 3">HNM0947</strain>
    </source>
</reference>
<name>A0ABR9P2L1_9ACTN</name>
<dbReference type="Proteomes" id="UP000806528">
    <property type="component" value="Unassembled WGS sequence"/>
</dbReference>
<keyword evidence="2" id="KW-0378">Hydrolase</keyword>
<gene>
    <name evidence="2" type="ORF">IDM40_05005</name>
</gene>
<proteinExistence type="predicted"/>
<accession>A0ABR9P2L1</accession>
<sequence length="246" mass="25589">MRRLLAWTAGVLAVLLALGAVAFVVWAGNPYEAAPGSLERAERSADVAVDEDGVVITPRDGGVDTAVVFYPGARVEPEAYAASWAPVVAETGVSVVMPRMPFNLAVLAPGRAEAAMERIDADTWYLGGHSMGGAMAAFAAEGDALADRTEGLVLWGSYVAGTDLAGREDLRVLSVTASEDLLADPDTVRERSGNLPEDTVSVEIDGMNHAQFGDYGPQTADGTPRIGDDEAHAELADTTAGFLGNG</sequence>
<dbReference type="InterPro" id="IPR029058">
    <property type="entry name" value="AB_hydrolase_fold"/>
</dbReference>
<comment type="caution">
    <text evidence="2">The sequence shown here is derived from an EMBL/GenBank/DDBJ whole genome shotgun (WGS) entry which is preliminary data.</text>
</comment>
<dbReference type="Pfam" id="PF12695">
    <property type="entry name" value="Abhydrolase_5"/>
    <property type="match status" value="1"/>
</dbReference>
<evidence type="ECO:0000313" key="2">
    <source>
        <dbReference type="EMBL" id="MBE2998066.1"/>
    </source>
</evidence>
<dbReference type="InterPro" id="IPR029059">
    <property type="entry name" value="AB_hydrolase_5"/>
</dbReference>
<dbReference type="RefSeq" id="WP_193120695.1">
    <property type="nucleotide sequence ID" value="NZ_JADBGI010000003.1"/>
</dbReference>
<dbReference type="EMBL" id="JADBGI010000003">
    <property type="protein sequence ID" value="MBE2998066.1"/>
    <property type="molecule type" value="Genomic_DNA"/>
</dbReference>
<protein>
    <submittedName>
        <fullName evidence="2">Alpha/beta hydrolase</fullName>
    </submittedName>
</protein>
<evidence type="ECO:0000259" key="1">
    <source>
        <dbReference type="Pfam" id="PF12695"/>
    </source>
</evidence>
<feature type="domain" description="Alpha/beta hydrolase fold-5" evidence="1">
    <location>
        <begin position="66"/>
        <end position="228"/>
    </location>
</feature>
<evidence type="ECO:0000313" key="3">
    <source>
        <dbReference type="Proteomes" id="UP000806528"/>
    </source>
</evidence>
<dbReference type="SUPFAM" id="SSF53474">
    <property type="entry name" value="alpha/beta-Hydrolases"/>
    <property type="match status" value="1"/>
</dbReference>
<dbReference type="Gene3D" id="3.40.50.1820">
    <property type="entry name" value="alpha/beta hydrolase"/>
    <property type="match status" value="1"/>
</dbReference>
<organism evidence="2 3">
    <name type="scientific">Nocardiopsis coralli</name>
    <dbReference type="NCBI Taxonomy" id="2772213"/>
    <lineage>
        <taxon>Bacteria</taxon>
        <taxon>Bacillati</taxon>
        <taxon>Actinomycetota</taxon>
        <taxon>Actinomycetes</taxon>
        <taxon>Streptosporangiales</taxon>
        <taxon>Nocardiopsidaceae</taxon>
        <taxon>Nocardiopsis</taxon>
    </lineage>
</organism>
<dbReference type="GO" id="GO:0016787">
    <property type="term" value="F:hydrolase activity"/>
    <property type="evidence" value="ECO:0007669"/>
    <property type="project" value="UniProtKB-KW"/>
</dbReference>